<evidence type="ECO:0008006" key="14">
    <source>
        <dbReference type="Google" id="ProtNLM"/>
    </source>
</evidence>
<dbReference type="PROSITE" id="PS00018">
    <property type="entry name" value="EF_HAND_1"/>
    <property type="match status" value="1"/>
</dbReference>
<dbReference type="FunFam" id="2.30.29.170:FF:000009">
    <property type="entry name" value="EF-hand domain (C-terminal)-containing 1"/>
    <property type="match status" value="1"/>
</dbReference>
<keyword evidence="5" id="KW-0282">Flagellum</keyword>
<dbReference type="PANTHER" id="PTHR12086">
    <property type="entry name" value="EF-HAND DOMAIN C-TERMINAL CONTAINING PROTEIN"/>
    <property type="match status" value="1"/>
</dbReference>
<keyword evidence="4" id="KW-0106">Calcium</keyword>
<feature type="compositionally biased region" description="Polar residues" evidence="9">
    <location>
        <begin position="391"/>
        <end position="400"/>
    </location>
</feature>
<evidence type="ECO:0000256" key="1">
    <source>
        <dbReference type="ARBA" id="ARBA00004611"/>
    </source>
</evidence>
<dbReference type="GO" id="GO:0000281">
    <property type="term" value="P:mitotic cytokinesis"/>
    <property type="evidence" value="ECO:0007669"/>
    <property type="project" value="TreeGrafter"/>
</dbReference>
<evidence type="ECO:0000256" key="5">
    <source>
        <dbReference type="ARBA" id="ARBA00022846"/>
    </source>
</evidence>
<keyword evidence="8" id="KW-0966">Cell projection</keyword>
<evidence type="ECO:0000256" key="8">
    <source>
        <dbReference type="ARBA" id="ARBA00023273"/>
    </source>
</evidence>
<dbReference type="Pfam" id="PF06565">
    <property type="entry name" value="DM10_dom"/>
    <property type="match status" value="3"/>
</dbReference>
<keyword evidence="13" id="KW-1185">Reference proteome</keyword>
<gene>
    <name evidence="12" type="ORF">ABL78_3866</name>
</gene>
<dbReference type="SMART" id="SM00676">
    <property type="entry name" value="DM10"/>
    <property type="match status" value="3"/>
</dbReference>
<evidence type="ECO:0000313" key="13">
    <source>
        <dbReference type="Proteomes" id="UP000038009"/>
    </source>
</evidence>
<dbReference type="EMBL" id="LJSK01000104">
    <property type="protein sequence ID" value="KPI87054.1"/>
    <property type="molecule type" value="Genomic_DNA"/>
</dbReference>
<comment type="caution">
    <text evidence="12">The sequence shown here is derived from an EMBL/GenBank/DDBJ whole genome shotgun (WGS) entry which is preliminary data.</text>
</comment>
<dbReference type="InterPro" id="IPR006602">
    <property type="entry name" value="DM10_dom"/>
</dbReference>
<dbReference type="Pfam" id="PF13833">
    <property type="entry name" value="EF-hand_8"/>
    <property type="match status" value="1"/>
</dbReference>
<keyword evidence="6" id="KW-0969">Cilium</keyword>
<feature type="domain" description="DM10" evidence="11">
    <location>
        <begin position="430"/>
        <end position="525"/>
    </location>
</feature>
<dbReference type="GO" id="GO:0060285">
    <property type="term" value="P:cilium-dependent cell motility"/>
    <property type="evidence" value="ECO:0007669"/>
    <property type="project" value="TreeGrafter"/>
</dbReference>
<dbReference type="OrthoDB" id="10255210at2759"/>
<dbReference type="PROSITE" id="PS50222">
    <property type="entry name" value="EF_HAND_2"/>
    <property type="match status" value="1"/>
</dbReference>
<organism evidence="12 13">
    <name type="scientific">Leptomonas seymouri</name>
    <dbReference type="NCBI Taxonomy" id="5684"/>
    <lineage>
        <taxon>Eukaryota</taxon>
        <taxon>Discoba</taxon>
        <taxon>Euglenozoa</taxon>
        <taxon>Kinetoplastea</taxon>
        <taxon>Metakinetoplastina</taxon>
        <taxon>Trypanosomatida</taxon>
        <taxon>Trypanosomatidae</taxon>
        <taxon>Leishmaniinae</taxon>
        <taxon>Leptomonas</taxon>
    </lineage>
</organism>
<evidence type="ECO:0000256" key="6">
    <source>
        <dbReference type="ARBA" id="ARBA00023069"/>
    </source>
</evidence>
<evidence type="ECO:0000259" key="10">
    <source>
        <dbReference type="PROSITE" id="PS50222"/>
    </source>
</evidence>
<reference evidence="12 13" key="1">
    <citation type="journal article" date="2015" name="PLoS Pathog.">
        <title>Leptomonas seymouri: Adaptations to the Dixenous Life Cycle Analyzed by Genome Sequencing, Transcriptome Profiling and Co-infection with Leishmania donovani.</title>
        <authorList>
            <person name="Kraeva N."/>
            <person name="Butenko A."/>
            <person name="Hlavacova J."/>
            <person name="Kostygov A."/>
            <person name="Myskova J."/>
            <person name="Grybchuk D."/>
            <person name="Lestinova T."/>
            <person name="Votypka J."/>
            <person name="Volf P."/>
            <person name="Opperdoes F."/>
            <person name="Flegontov P."/>
            <person name="Lukes J."/>
            <person name="Yurchenko V."/>
        </authorList>
    </citation>
    <scope>NUCLEOTIDE SEQUENCE [LARGE SCALE GENOMIC DNA]</scope>
    <source>
        <strain evidence="12 13">ATCC 30220</strain>
    </source>
</reference>
<evidence type="ECO:0000256" key="9">
    <source>
        <dbReference type="SAM" id="MobiDB-lite"/>
    </source>
</evidence>
<sequence length="749" mass="84410">MNGSEKTVYNALPKLPGFAFEELHQPATRCLQQLCTIDRDGTRAVMVPANSIFAGSLSAAAATSSMGGCGIPVRVILQRFPTWRTLDDKVLRFFGYYTEDVVDSTIETWRVRKVKLHYFLSDGTLNVTETPAVKNSGLQKGTTVSRFKPDGIEIFQMCIGGIITVRGVEYHLVDCDAATREFFEVMGMAQPEPLDYPCDEFETRAARVPAGVDEQHSQMRRVVEMQAAERTGTHASLLTPAERVKARNFFEYDRNVLRFYAVWEKRKFRLFYYLADNSMAVLFDKAENDGRDPSPVFIRRRQIPREARAALLSLETLNQPQNAPNAILTPADLRTGTVVDIFTRPFYIYDCDEHTRAYMEAQGIPQPAVAAPPCEEDEITVGRRRPRLAQSRRTGASTAGGTPAKRYGASTMIFDDSAAEKDALKLTRYAQDVFRFGALLLQPSQENEGRRFMICYYLADDTVSVYELPVNNSGHLGGKIFARRAVDTISDPSSLKVGATVRLDGVDYVLTEMDARTKRYLEMGMPNMEEAYFRTQEIINKVPPYLHQQFSRVTDAFRHYATSSAKGLTQENVRELLSDAGVHVTEAEMANVMRRVDEDQDGWVSLADFTELLMQQQFISTFKPRESKPTFGDARNGVTVRRGPVQSAMMLSKAADAKTQAEAALRHFLSSIEARRTLAIRSLRGASESTYDGNIGMEDFQTCIKERLKVPMTDDQISALLYHFYYEPGVNDWTARRLTVQEIQRTLLL</sequence>
<dbReference type="Proteomes" id="UP000038009">
    <property type="component" value="Unassembled WGS sequence"/>
</dbReference>
<evidence type="ECO:0000313" key="12">
    <source>
        <dbReference type="EMBL" id="KPI87054.1"/>
    </source>
</evidence>
<dbReference type="PROSITE" id="PS51336">
    <property type="entry name" value="DM10"/>
    <property type="match status" value="3"/>
</dbReference>
<dbReference type="OMA" id="HTRAYME"/>
<dbReference type="GO" id="GO:0005930">
    <property type="term" value="C:axoneme"/>
    <property type="evidence" value="ECO:0007669"/>
    <property type="project" value="TreeGrafter"/>
</dbReference>
<dbReference type="InterPro" id="IPR040193">
    <property type="entry name" value="EFHC1/EFHC2/EFHB"/>
</dbReference>
<dbReference type="Gene3D" id="1.10.238.10">
    <property type="entry name" value="EF-hand"/>
    <property type="match status" value="1"/>
</dbReference>
<dbReference type="GO" id="GO:0043014">
    <property type="term" value="F:alpha-tubulin binding"/>
    <property type="evidence" value="ECO:0007669"/>
    <property type="project" value="TreeGrafter"/>
</dbReference>
<dbReference type="InterPro" id="IPR011992">
    <property type="entry name" value="EF-hand-dom_pair"/>
</dbReference>
<dbReference type="PANTHER" id="PTHR12086:SF9">
    <property type="entry name" value="EF-HAND DOMAIN-CONTAINING PROTEIN 1"/>
    <property type="match status" value="1"/>
</dbReference>
<dbReference type="GO" id="GO:0005509">
    <property type="term" value="F:calcium ion binding"/>
    <property type="evidence" value="ECO:0007669"/>
    <property type="project" value="InterPro"/>
</dbReference>
<evidence type="ECO:0000256" key="4">
    <source>
        <dbReference type="ARBA" id="ARBA00022837"/>
    </source>
</evidence>
<dbReference type="Gene3D" id="2.30.29.170">
    <property type="match status" value="3"/>
</dbReference>
<dbReference type="FunFam" id="2.30.29.170:FF:000010">
    <property type="entry name" value="Rib72_protein-like_protein"/>
    <property type="match status" value="1"/>
</dbReference>
<evidence type="ECO:0000256" key="7">
    <source>
        <dbReference type="ARBA" id="ARBA00023212"/>
    </source>
</evidence>
<feature type="domain" description="EF-hand" evidence="10">
    <location>
        <begin position="584"/>
        <end position="619"/>
    </location>
</feature>
<feature type="domain" description="DM10" evidence="11">
    <location>
        <begin position="87"/>
        <end position="187"/>
    </location>
</feature>
<dbReference type="VEuPathDB" id="TriTrypDB:Lsey_0104_0140"/>
<accession>A0A0N1PBW1</accession>
<comment type="subcellular location">
    <subcellularLocation>
        <location evidence="1">Cytoplasm</location>
        <location evidence="1">Cytoskeleton</location>
        <location evidence="1">Flagellum axoneme</location>
    </subcellularLocation>
</comment>
<dbReference type="AlphaFoldDB" id="A0A0N1PBW1"/>
<evidence type="ECO:0000256" key="2">
    <source>
        <dbReference type="ARBA" id="ARBA00022490"/>
    </source>
</evidence>
<proteinExistence type="predicted"/>
<keyword evidence="7" id="KW-0206">Cytoskeleton</keyword>
<keyword evidence="3" id="KW-0677">Repeat</keyword>
<keyword evidence="2" id="KW-0963">Cytoplasm</keyword>
<feature type="domain" description="DM10" evidence="11">
    <location>
        <begin position="253"/>
        <end position="363"/>
    </location>
</feature>
<name>A0A0N1PBW1_LEPSE</name>
<dbReference type="InterPro" id="IPR002048">
    <property type="entry name" value="EF_hand_dom"/>
</dbReference>
<dbReference type="SUPFAM" id="SSF47473">
    <property type="entry name" value="EF-hand"/>
    <property type="match status" value="1"/>
</dbReference>
<feature type="region of interest" description="Disordered" evidence="9">
    <location>
        <begin position="385"/>
        <end position="404"/>
    </location>
</feature>
<dbReference type="InterPro" id="IPR018247">
    <property type="entry name" value="EF_Hand_1_Ca_BS"/>
</dbReference>
<dbReference type="GO" id="GO:0072686">
    <property type="term" value="C:mitotic spindle"/>
    <property type="evidence" value="ECO:0007669"/>
    <property type="project" value="TreeGrafter"/>
</dbReference>
<dbReference type="GO" id="GO:0007052">
    <property type="term" value="P:mitotic spindle organization"/>
    <property type="evidence" value="ECO:0007669"/>
    <property type="project" value="TreeGrafter"/>
</dbReference>
<evidence type="ECO:0000259" key="11">
    <source>
        <dbReference type="PROSITE" id="PS51336"/>
    </source>
</evidence>
<protein>
    <recommendedName>
        <fullName evidence="14">Rib72 protein-like protein</fullName>
    </recommendedName>
</protein>
<evidence type="ECO:0000256" key="3">
    <source>
        <dbReference type="ARBA" id="ARBA00022737"/>
    </source>
</evidence>